<dbReference type="RefSeq" id="WP_150092282.1">
    <property type="nucleotide sequence ID" value="NZ_VWSF01000026.1"/>
</dbReference>
<name>A0A5M6D0N0_9BACT</name>
<comment type="caution">
    <text evidence="1">The sequence shown here is derived from an EMBL/GenBank/DDBJ whole genome shotgun (WGS) entry which is preliminary data.</text>
</comment>
<protein>
    <submittedName>
        <fullName evidence="1">Uncharacterized protein</fullName>
    </submittedName>
</protein>
<dbReference type="AlphaFoldDB" id="A0A5M6D0N0"/>
<reference evidence="1 2" key="1">
    <citation type="submission" date="2019-09" db="EMBL/GenBank/DDBJ databases">
        <title>Genome sequence and assembly of Adhaeribacter sp.</title>
        <authorList>
            <person name="Chhetri G."/>
        </authorList>
    </citation>
    <scope>NUCLEOTIDE SEQUENCE [LARGE SCALE GENOMIC DNA]</scope>
    <source>
        <strain evidence="1 2">DK36</strain>
    </source>
</reference>
<accession>A0A5M6D0N0</accession>
<gene>
    <name evidence="1" type="ORF">F0145_22610</name>
</gene>
<sequence>MYVELEVDQEFAAICKQIKEENKSEAEWRLIESDSMFQTENYEGGFDATEMEFCFSYYDAAGREYWFQLPLAQVQEIAAGKSLKLYLREAEK</sequence>
<keyword evidence="2" id="KW-1185">Reference proteome</keyword>
<evidence type="ECO:0000313" key="1">
    <source>
        <dbReference type="EMBL" id="KAA5540606.1"/>
    </source>
</evidence>
<dbReference type="Proteomes" id="UP000323426">
    <property type="component" value="Unassembled WGS sequence"/>
</dbReference>
<evidence type="ECO:0000313" key="2">
    <source>
        <dbReference type="Proteomes" id="UP000323426"/>
    </source>
</evidence>
<organism evidence="1 2">
    <name type="scientific">Adhaeribacter rhizoryzae</name>
    <dbReference type="NCBI Taxonomy" id="2607907"/>
    <lineage>
        <taxon>Bacteria</taxon>
        <taxon>Pseudomonadati</taxon>
        <taxon>Bacteroidota</taxon>
        <taxon>Cytophagia</taxon>
        <taxon>Cytophagales</taxon>
        <taxon>Hymenobacteraceae</taxon>
        <taxon>Adhaeribacter</taxon>
    </lineage>
</organism>
<dbReference type="EMBL" id="VWSF01000026">
    <property type="protein sequence ID" value="KAA5540606.1"/>
    <property type="molecule type" value="Genomic_DNA"/>
</dbReference>
<proteinExistence type="predicted"/>